<feature type="active site" description="Glycyl thioester intermediate" evidence="5">
    <location>
        <position position="659"/>
    </location>
</feature>
<dbReference type="Gene3D" id="2.130.10.30">
    <property type="entry name" value="Regulator of chromosome condensation 1/beta-lactamase-inhibitor protein II"/>
    <property type="match status" value="1"/>
</dbReference>
<evidence type="ECO:0000256" key="5">
    <source>
        <dbReference type="PROSITE-ProRule" id="PRU00104"/>
    </source>
</evidence>
<dbReference type="PROSITE" id="PS50237">
    <property type="entry name" value="HECT"/>
    <property type="match status" value="1"/>
</dbReference>
<keyword evidence="10" id="KW-1185">Reference proteome</keyword>
<name>A0A0M0JKF8_9EUKA</name>
<dbReference type="Proteomes" id="UP000037460">
    <property type="component" value="Unassembled WGS sequence"/>
</dbReference>
<dbReference type="SUPFAM" id="SSF50985">
    <property type="entry name" value="RCC1/BLIP-II"/>
    <property type="match status" value="1"/>
</dbReference>
<dbReference type="Gene3D" id="3.30.2160.10">
    <property type="entry name" value="Hect, E3 ligase catalytic domain"/>
    <property type="match status" value="1"/>
</dbReference>
<dbReference type="SUPFAM" id="SSF56204">
    <property type="entry name" value="Hect, E3 ligase catalytic domain"/>
    <property type="match status" value="1"/>
</dbReference>
<feature type="compositionally biased region" description="Pro residues" evidence="7">
    <location>
        <begin position="329"/>
        <end position="341"/>
    </location>
</feature>
<protein>
    <recommendedName>
        <fullName evidence="2">HECT-type E3 ubiquitin transferase</fullName>
        <ecNumber evidence="2">2.3.2.26</ecNumber>
    </recommendedName>
</protein>
<dbReference type="PANTHER" id="PTHR45700:SF8">
    <property type="entry name" value="HECT-TYPE E3 UBIQUITIN TRANSFERASE"/>
    <property type="match status" value="1"/>
</dbReference>
<feature type="compositionally biased region" description="Low complexity" evidence="7">
    <location>
        <begin position="319"/>
        <end position="328"/>
    </location>
</feature>
<dbReference type="InterPro" id="IPR044611">
    <property type="entry name" value="E3A/B/C-like"/>
</dbReference>
<dbReference type="EMBL" id="JWZX01002769">
    <property type="protein sequence ID" value="KOO27061.1"/>
    <property type="molecule type" value="Genomic_DNA"/>
</dbReference>
<dbReference type="AlphaFoldDB" id="A0A0M0JKF8"/>
<feature type="repeat" description="RCC1" evidence="6">
    <location>
        <begin position="57"/>
        <end position="109"/>
    </location>
</feature>
<evidence type="ECO:0000256" key="4">
    <source>
        <dbReference type="ARBA" id="ARBA00022786"/>
    </source>
</evidence>
<reference evidence="10" key="1">
    <citation type="journal article" date="2015" name="PLoS Genet.">
        <title>Genome Sequence and Transcriptome Analyses of Chrysochromulina tobin: Metabolic Tools for Enhanced Algal Fitness in the Prominent Order Prymnesiales (Haptophyceae).</title>
        <authorList>
            <person name="Hovde B.T."/>
            <person name="Deodato C.R."/>
            <person name="Hunsperger H.M."/>
            <person name="Ryken S.A."/>
            <person name="Yost W."/>
            <person name="Jha R.K."/>
            <person name="Patterson J."/>
            <person name="Monnat R.J. Jr."/>
            <person name="Barlow S.B."/>
            <person name="Starkenburg S.R."/>
            <person name="Cattolico R.A."/>
        </authorList>
    </citation>
    <scope>NUCLEOTIDE SEQUENCE</scope>
    <source>
        <strain evidence="10">CCMP291</strain>
    </source>
</reference>
<feature type="repeat" description="RCC1" evidence="6">
    <location>
        <begin position="4"/>
        <end position="56"/>
    </location>
</feature>
<dbReference type="Gene3D" id="3.90.1750.10">
    <property type="entry name" value="Hect, E3 ligase catalytic domains"/>
    <property type="match status" value="1"/>
</dbReference>
<dbReference type="GO" id="GO:0000209">
    <property type="term" value="P:protein polyubiquitination"/>
    <property type="evidence" value="ECO:0007669"/>
    <property type="project" value="InterPro"/>
</dbReference>
<dbReference type="CDD" id="cd00078">
    <property type="entry name" value="HECTc"/>
    <property type="match status" value="1"/>
</dbReference>
<dbReference type="InterPro" id="IPR009091">
    <property type="entry name" value="RCC1/BLIP-II"/>
</dbReference>
<evidence type="ECO:0000256" key="2">
    <source>
        <dbReference type="ARBA" id="ARBA00012485"/>
    </source>
</evidence>
<dbReference type="InterPro" id="IPR000569">
    <property type="entry name" value="HECT_dom"/>
</dbReference>
<evidence type="ECO:0000256" key="1">
    <source>
        <dbReference type="ARBA" id="ARBA00000885"/>
    </source>
</evidence>
<dbReference type="SMART" id="SM00119">
    <property type="entry name" value="HECTc"/>
    <property type="match status" value="1"/>
</dbReference>
<gene>
    <name evidence="9" type="ORF">Ctob_001501</name>
</gene>
<feature type="region of interest" description="Disordered" evidence="7">
    <location>
        <begin position="312"/>
        <end position="341"/>
    </location>
</feature>
<feature type="domain" description="HECT" evidence="8">
    <location>
        <begin position="366"/>
        <end position="691"/>
    </location>
</feature>
<sequence>MADGGVFTVGDNGNGQCGVSAPAVLKTPQRLESLAAKYQAVQVSCGGAFTAVVTACGQLATFGANDHGQCGHGPEALLDVRKPKLVKSSVGDISMVACGEAHMLILDLSAAVHSCGNGRFGALGHGDMESVYVLLLKTFAAAPTVLAALKDSMKKLIATNPLLSHESEAAQLHALAKIIDEGLSAEQRSHLAQILTGTPTDIFAARIVRPTREALERALKLRQLASEPSALEPVVHLTRLLGLAREANLLIRQRAAGATGGDAKAQLLHIEAAIQMQQQVHQQVAMLRAGVRRLQDVDDLALPPKSRRLRSNFSARVTAPAASSGPRADAPPPPPPPPDPASPFLILRVRRAFLVDDALDALAHQSRRSLLRPLRVVFEGEPAIDEGGVRKEFFQELMHQLFNVDYGMFEWLDEPRVFWFSRASVDEAEFFLVGLVLGLAVYNGVILDLHFPPVLWQRVFNEPVGFAHLPQIQPDLCRGLSALLAYDGDVESAFCADFSVTTNALGALQVTELVPNGSEKPVTNSNRHEYVERYAAWWLIDSIRSQFEAFQKGFLLLCDGVAFSFLTPSELEELVCGTPHLDFQALEANARYCDGFHPNDPTIKFFWEVVHSMNISDKRALLLFATGCDRAPVGGLGKLQFVLQRAGPDAMDLPTSHTCFNMLSMPAYQSRAKLRDRLTIAIHNATGFGLQ</sequence>
<evidence type="ECO:0000313" key="10">
    <source>
        <dbReference type="Proteomes" id="UP000037460"/>
    </source>
</evidence>
<dbReference type="EC" id="2.3.2.26" evidence="2"/>
<dbReference type="PANTHER" id="PTHR45700">
    <property type="entry name" value="UBIQUITIN-PROTEIN LIGASE E3C"/>
    <property type="match status" value="1"/>
</dbReference>
<dbReference type="Pfam" id="PF00415">
    <property type="entry name" value="RCC1"/>
    <property type="match status" value="2"/>
</dbReference>
<comment type="caution">
    <text evidence="9">The sequence shown here is derived from an EMBL/GenBank/DDBJ whole genome shotgun (WGS) entry which is preliminary data.</text>
</comment>
<evidence type="ECO:0000256" key="6">
    <source>
        <dbReference type="PROSITE-ProRule" id="PRU00235"/>
    </source>
</evidence>
<evidence type="ECO:0000313" key="9">
    <source>
        <dbReference type="EMBL" id="KOO27061.1"/>
    </source>
</evidence>
<accession>A0A0M0JKF8</accession>
<dbReference type="Pfam" id="PF00632">
    <property type="entry name" value="HECT"/>
    <property type="match status" value="1"/>
</dbReference>
<dbReference type="PROSITE" id="PS50012">
    <property type="entry name" value="RCC1_3"/>
    <property type="match status" value="2"/>
</dbReference>
<organism evidence="9 10">
    <name type="scientific">Chrysochromulina tobinii</name>
    <dbReference type="NCBI Taxonomy" id="1460289"/>
    <lineage>
        <taxon>Eukaryota</taxon>
        <taxon>Haptista</taxon>
        <taxon>Haptophyta</taxon>
        <taxon>Prymnesiophyceae</taxon>
        <taxon>Prymnesiales</taxon>
        <taxon>Chrysochromulinaceae</taxon>
        <taxon>Chrysochromulina</taxon>
    </lineage>
</organism>
<keyword evidence="3" id="KW-0808">Transferase</keyword>
<keyword evidence="4 5" id="KW-0833">Ubl conjugation pathway</keyword>
<dbReference type="Gene3D" id="3.30.2410.10">
    <property type="entry name" value="Hect, E3 ligase catalytic domain"/>
    <property type="match status" value="1"/>
</dbReference>
<evidence type="ECO:0000256" key="3">
    <source>
        <dbReference type="ARBA" id="ARBA00022679"/>
    </source>
</evidence>
<dbReference type="InterPro" id="IPR000408">
    <property type="entry name" value="Reg_chr_condens"/>
</dbReference>
<dbReference type="GO" id="GO:0061630">
    <property type="term" value="F:ubiquitin protein ligase activity"/>
    <property type="evidence" value="ECO:0007669"/>
    <property type="project" value="UniProtKB-EC"/>
</dbReference>
<dbReference type="InterPro" id="IPR035983">
    <property type="entry name" value="Hect_E3_ubiquitin_ligase"/>
</dbReference>
<proteinExistence type="predicted"/>
<dbReference type="OrthoDB" id="8068875at2759"/>
<dbReference type="FunFam" id="3.30.2410.10:FF:000003">
    <property type="entry name" value="probable E3 ubiquitin-protein ligase HERC4 isoform X1"/>
    <property type="match status" value="1"/>
</dbReference>
<comment type="catalytic activity">
    <reaction evidence="1">
        <text>S-ubiquitinyl-[E2 ubiquitin-conjugating enzyme]-L-cysteine + [acceptor protein]-L-lysine = [E2 ubiquitin-conjugating enzyme]-L-cysteine + N(6)-ubiquitinyl-[acceptor protein]-L-lysine.</text>
        <dbReference type="EC" id="2.3.2.26"/>
    </reaction>
</comment>
<evidence type="ECO:0000259" key="8">
    <source>
        <dbReference type="PROSITE" id="PS50237"/>
    </source>
</evidence>
<evidence type="ECO:0000256" key="7">
    <source>
        <dbReference type="SAM" id="MobiDB-lite"/>
    </source>
</evidence>